<evidence type="ECO:0000256" key="14">
    <source>
        <dbReference type="ARBA" id="ARBA00022777"/>
    </source>
</evidence>
<evidence type="ECO:0000256" key="1">
    <source>
        <dbReference type="ARBA" id="ARBA00000082"/>
    </source>
</evidence>
<feature type="active site" description="Pros-phosphohistidine intermediate" evidence="21">
    <location>
        <position position="156"/>
    </location>
</feature>
<dbReference type="InterPro" id="IPR001564">
    <property type="entry name" value="Nucleoside_diP_kinase"/>
</dbReference>
<comment type="function">
    <text evidence="4">Major role in the synthesis of nucleoside triphosphates other than ATP.</text>
</comment>
<comment type="similarity">
    <text evidence="9 21 22">Belongs to the NDK family.</text>
</comment>
<reference evidence="25" key="1">
    <citation type="submission" date="2025-08" db="UniProtKB">
        <authorList>
            <consortium name="Ensembl"/>
        </authorList>
    </citation>
    <scope>IDENTIFICATION</scope>
</reference>
<dbReference type="GO" id="GO:0005524">
    <property type="term" value="F:ATP binding"/>
    <property type="evidence" value="ECO:0007669"/>
    <property type="project" value="UniProtKB-KW"/>
</dbReference>
<proteinExistence type="inferred from homology"/>
<keyword evidence="19" id="KW-0966">Cell projection</keyword>
<dbReference type="Gene3D" id="3.30.70.141">
    <property type="entry name" value="Nucleoside diphosphate kinase-like domain"/>
    <property type="match status" value="1"/>
</dbReference>
<keyword evidence="15 23" id="KW-0067">ATP-binding</keyword>
<evidence type="ECO:0000256" key="5">
    <source>
        <dbReference type="ARBA" id="ARBA00004123"/>
    </source>
</evidence>
<name>A0A8C5B9U3_GADMO</name>
<dbReference type="Pfam" id="PF00334">
    <property type="entry name" value="NDK"/>
    <property type="match status" value="1"/>
</dbReference>
<dbReference type="GO" id="GO:0005737">
    <property type="term" value="C:cytoplasm"/>
    <property type="evidence" value="ECO:0007669"/>
    <property type="project" value="UniProtKB-SubCell"/>
</dbReference>
<dbReference type="GO" id="GO:0005634">
    <property type="term" value="C:nucleus"/>
    <property type="evidence" value="ECO:0007669"/>
    <property type="project" value="UniProtKB-SubCell"/>
</dbReference>
<dbReference type="SUPFAM" id="SSF54919">
    <property type="entry name" value="Nucleoside diphosphate kinase, NDK"/>
    <property type="match status" value="1"/>
</dbReference>
<dbReference type="CDD" id="cd04413">
    <property type="entry name" value="NDPk_I"/>
    <property type="match status" value="1"/>
</dbReference>
<comment type="subcellular location">
    <subcellularLocation>
        <location evidence="8">Cell projection</location>
        <location evidence="8">Lamellipodium</location>
    </subcellularLocation>
    <subcellularLocation>
        <location evidence="6">Cell projection</location>
        <location evidence="6">Ruffle</location>
    </subcellularLocation>
    <subcellularLocation>
        <location evidence="7">Cytoplasm</location>
    </subcellularLocation>
    <subcellularLocation>
        <location evidence="5">Nucleus</location>
    </subcellularLocation>
</comment>
<dbReference type="GO" id="GO:0001726">
    <property type="term" value="C:ruffle"/>
    <property type="evidence" value="ECO:0007669"/>
    <property type="project" value="UniProtKB-SubCell"/>
</dbReference>
<sequence>MFPTPSPAIKAIVTRHQVFFSRQPQQTLLVPTPESTRIMSDTERTFIAVKPDGVQRGLVGDIIKRFEQKGFKLVAMKMTTAKVELLQQHYADLKERPFFPSLVKYMSSGPVVAMVWEGLNAVKTGRVMLGETNPADSKPGTIRGDYCIQVGKNIIHGSDSVESAKHEISLWFKDDQCLCPFGVPPVYPRRADGGSVKASPPPPPVMSYCTVLGLLCGPEVLVPFRLPCFIPASNTFPQVAFLVRVS</sequence>
<evidence type="ECO:0000256" key="6">
    <source>
        <dbReference type="ARBA" id="ARBA00004466"/>
    </source>
</evidence>
<feature type="binding site" evidence="21">
    <location>
        <position position="98"/>
    </location>
    <ligand>
        <name>ATP</name>
        <dbReference type="ChEBI" id="CHEBI:30616"/>
    </ligand>
</feature>
<dbReference type="InterPro" id="IPR036850">
    <property type="entry name" value="NDK-like_dom_sf"/>
</dbReference>
<evidence type="ECO:0000256" key="13">
    <source>
        <dbReference type="ARBA" id="ARBA00022741"/>
    </source>
</evidence>
<feature type="binding site" evidence="21">
    <location>
        <position position="132"/>
    </location>
    <ligand>
        <name>ATP</name>
        <dbReference type="ChEBI" id="CHEBI:30616"/>
    </ligand>
</feature>
<evidence type="ECO:0000313" key="25">
    <source>
        <dbReference type="Ensembl" id="ENSGMOP00000042942.1"/>
    </source>
</evidence>
<keyword evidence="26" id="KW-1185">Reference proteome</keyword>
<dbReference type="InterPro" id="IPR034907">
    <property type="entry name" value="NDK-like_dom"/>
</dbReference>
<evidence type="ECO:0000256" key="16">
    <source>
        <dbReference type="ARBA" id="ARBA00022842"/>
    </source>
</evidence>
<evidence type="ECO:0000256" key="4">
    <source>
        <dbReference type="ARBA" id="ARBA00003465"/>
    </source>
</evidence>
<feature type="domain" description="Nucleoside diphosphate kinase-like" evidence="24">
    <location>
        <begin position="42"/>
        <end position="179"/>
    </location>
</feature>
<keyword evidence="18" id="KW-0539">Nucleus</keyword>
<keyword evidence="17" id="KW-0546">Nucleotide metabolism</keyword>
<keyword evidence="10" id="KW-0963">Cytoplasm</keyword>
<evidence type="ECO:0000256" key="17">
    <source>
        <dbReference type="ARBA" id="ARBA00023080"/>
    </source>
</evidence>
<keyword evidence="14 23" id="KW-0418">Kinase</keyword>
<dbReference type="PRINTS" id="PR01243">
    <property type="entry name" value="NUCDPKINASE"/>
</dbReference>
<keyword evidence="12" id="KW-0479">Metal-binding</keyword>
<dbReference type="GO" id="GO:0030027">
    <property type="term" value="C:lamellipodium"/>
    <property type="evidence" value="ECO:0007669"/>
    <property type="project" value="UniProtKB-SubCell"/>
</dbReference>
<evidence type="ECO:0000256" key="9">
    <source>
        <dbReference type="ARBA" id="ARBA00008142"/>
    </source>
</evidence>
<dbReference type="PANTHER" id="PTHR11349">
    <property type="entry name" value="NUCLEOSIDE DIPHOSPHATE KINASE"/>
    <property type="match status" value="1"/>
</dbReference>
<evidence type="ECO:0000256" key="7">
    <source>
        <dbReference type="ARBA" id="ARBA00004496"/>
    </source>
</evidence>
<evidence type="ECO:0000256" key="23">
    <source>
        <dbReference type="RuleBase" id="RU004013"/>
    </source>
</evidence>
<evidence type="ECO:0000256" key="18">
    <source>
        <dbReference type="ARBA" id="ARBA00023242"/>
    </source>
</evidence>
<evidence type="ECO:0000256" key="12">
    <source>
        <dbReference type="ARBA" id="ARBA00022723"/>
    </source>
</evidence>
<dbReference type="Ensembl" id="ENSGMOT00000032872.1">
    <property type="protein sequence ID" value="ENSGMOP00000042942.1"/>
    <property type="gene ID" value="ENSGMOG00000009283.2"/>
</dbReference>
<dbReference type="GO" id="GO:0006241">
    <property type="term" value="P:CTP biosynthetic process"/>
    <property type="evidence" value="ECO:0007669"/>
    <property type="project" value="InterPro"/>
</dbReference>
<evidence type="ECO:0000256" key="3">
    <source>
        <dbReference type="ARBA" id="ARBA00001946"/>
    </source>
</evidence>
<dbReference type="SMART" id="SM00562">
    <property type="entry name" value="NDK"/>
    <property type="match status" value="1"/>
</dbReference>
<comment type="catalytic activity">
    <reaction evidence="1 23">
        <text>a 2'-deoxyribonucleoside 5'-diphosphate + ATP = a 2'-deoxyribonucleoside 5'-triphosphate + ADP</text>
        <dbReference type="Rhea" id="RHEA:44640"/>
        <dbReference type="ChEBI" id="CHEBI:30616"/>
        <dbReference type="ChEBI" id="CHEBI:61560"/>
        <dbReference type="ChEBI" id="CHEBI:73316"/>
        <dbReference type="ChEBI" id="CHEBI:456216"/>
        <dbReference type="EC" id="2.7.4.6"/>
    </reaction>
</comment>
<comment type="cofactor">
    <cofactor evidence="3">
        <name>Mg(2+)</name>
        <dbReference type="ChEBI" id="CHEBI:18420"/>
    </cofactor>
</comment>
<feature type="binding site" evidence="21">
    <location>
        <position position="143"/>
    </location>
    <ligand>
        <name>ATP</name>
        <dbReference type="ChEBI" id="CHEBI:30616"/>
    </ligand>
</feature>
<dbReference type="NCBIfam" id="NF001908">
    <property type="entry name" value="PRK00668.1"/>
    <property type="match status" value="1"/>
</dbReference>
<organism evidence="25 26">
    <name type="scientific">Gadus morhua</name>
    <name type="common">Atlantic cod</name>
    <dbReference type="NCBI Taxonomy" id="8049"/>
    <lineage>
        <taxon>Eukaryota</taxon>
        <taxon>Metazoa</taxon>
        <taxon>Chordata</taxon>
        <taxon>Craniata</taxon>
        <taxon>Vertebrata</taxon>
        <taxon>Euteleostomi</taxon>
        <taxon>Actinopterygii</taxon>
        <taxon>Neopterygii</taxon>
        <taxon>Teleostei</taxon>
        <taxon>Neoteleostei</taxon>
        <taxon>Acanthomorphata</taxon>
        <taxon>Zeiogadaria</taxon>
        <taxon>Gadariae</taxon>
        <taxon>Gadiformes</taxon>
        <taxon>Gadoidei</taxon>
        <taxon>Gadidae</taxon>
        <taxon>Gadus</taxon>
    </lineage>
</organism>
<evidence type="ECO:0000256" key="22">
    <source>
        <dbReference type="RuleBase" id="RU004011"/>
    </source>
</evidence>
<evidence type="ECO:0000256" key="2">
    <source>
        <dbReference type="ARBA" id="ARBA00000937"/>
    </source>
</evidence>
<feature type="binding site" evidence="21">
    <location>
        <position position="126"/>
    </location>
    <ligand>
        <name>ATP</name>
        <dbReference type="ChEBI" id="CHEBI:30616"/>
    </ligand>
</feature>
<dbReference type="GO" id="GO:0046872">
    <property type="term" value="F:metal ion binding"/>
    <property type="evidence" value="ECO:0007669"/>
    <property type="project" value="UniProtKB-KW"/>
</dbReference>
<keyword evidence="11 23" id="KW-0808">Transferase</keyword>
<protein>
    <recommendedName>
        <fullName evidence="23">Nucleoside diphosphate kinase</fullName>
        <ecNumber evidence="23">2.7.4.6</ecNumber>
    </recommendedName>
</protein>
<evidence type="ECO:0000256" key="15">
    <source>
        <dbReference type="ARBA" id="ARBA00022840"/>
    </source>
</evidence>
<dbReference type="FunFam" id="3.30.70.141:FF:000015">
    <property type="entry name" value="Nucleoside diphosphate kinase B"/>
    <property type="match status" value="1"/>
</dbReference>
<dbReference type="GO" id="GO:0006183">
    <property type="term" value="P:GTP biosynthetic process"/>
    <property type="evidence" value="ECO:0007669"/>
    <property type="project" value="InterPro"/>
</dbReference>
<dbReference type="GO" id="GO:0004550">
    <property type="term" value="F:nucleoside diphosphate kinase activity"/>
    <property type="evidence" value="ECO:0007669"/>
    <property type="project" value="UniProtKB-EC"/>
</dbReference>
<dbReference type="GO" id="GO:0006228">
    <property type="term" value="P:UTP biosynthetic process"/>
    <property type="evidence" value="ECO:0007669"/>
    <property type="project" value="InterPro"/>
</dbReference>
<dbReference type="PROSITE" id="PS51374">
    <property type="entry name" value="NDPK_LIKE"/>
    <property type="match status" value="1"/>
</dbReference>
<feature type="binding site" evidence="21">
    <location>
        <position position="50"/>
    </location>
    <ligand>
        <name>ATP</name>
        <dbReference type="ChEBI" id="CHEBI:30616"/>
    </ligand>
</feature>
<reference evidence="25" key="2">
    <citation type="submission" date="2025-09" db="UniProtKB">
        <authorList>
            <consortium name="Ensembl"/>
        </authorList>
    </citation>
    <scope>IDENTIFICATION</scope>
</reference>
<evidence type="ECO:0000259" key="24">
    <source>
        <dbReference type="SMART" id="SM00562"/>
    </source>
</evidence>
<dbReference type="EC" id="2.7.4.6" evidence="23"/>
<evidence type="ECO:0000256" key="11">
    <source>
        <dbReference type="ARBA" id="ARBA00022679"/>
    </source>
</evidence>
<keyword evidence="13 23" id="KW-0547">Nucleotide-binding</keyword>
<evidence type="ECO:0000256" key="21">
    <source>
        <dbReference type="PROSITE-ProRule" id="PRU00706"/>
    </source>
</evidence>
<dbReference type="GeneTree" id="ENSGT00940000164818"/>
<evidence type="ECO:0000256" key="8">
    <source>
        <dbReference type="ARBA" id="ARBA00004510"/>
    </source>
</evidence>
<keyword evidence="20" id="KW-0131">Cell cycle</keyword>
<dbReference type="PROSITE" id="PS00469">
    <property type="entry name" value="NDPK"/>
    <property type="match status" value="1"/>
</dbReference>
<comment type="catalytic activity">
    <reaction evidence="2">
        <text>a ribonucleoside 5'-diphosphate + ATP = a ribonucleoside 5'-triphosphate + ADP</text>
        <dbReference type="Rhea" id="RHEA:18113"/>
        <dbReference type="ChEBI" id="CHEBI:30616"/>
        <dbReference type="ChEBI" id="CHEBI:57930"/>
        <dbReference type="ChEBI" id="CHEBI:61557"/>
        <dbReference type="ChEBI" id="CHEBI:456216"/>
        <dbReference type="EC" id="2.7.4.6"/>
    </reaction>
</comment>
<evidence type="ECO:0000313" key="26">
    <source>
        <dbReference type="Proteomes" id="UP000694546"/>
    </source>
</evidence>
<evidence type="ECO:0000256" key="19">
    <source>
        <dbReference type="ARBA" id="ARBA00023273"/>
    </source>
</evidence>
<accession>A0A8C5B9U3</accession>
<feature type="binding site" evidence="21">
    <location>
        <position position="153"/>
    </location>
    <ligand>
        <name>ATP</name>
        <dbReference type="ChEBI" id="CHEBI:30616"/>
    </ligand>
</feature>
<evidence type="ECO:0000256" key="10">
    <source>
        <dbReference type="ARBA" id="ARBA00022490"/>
    </source>
</evidence>
<keyword evidence="16" id="KW-0460">Magnesium</keyword>
<dbReference type="InterPro" id="IPR023005">
    <property type="entry name" value="Nucleoside_diP_kinase_AS"/>
</dbReference>
<dbReference type="HAMAP" id="MF_00451">
    <property type="entry name" value="NDP_kinase"/>
    <property type="match status" value="1"/>
</dbReference>
<dbReference type="Proteomes" id="UP000694546">
    <property type="component" value="Chromosome 18"/>
</dbReference>
<dbReference type="AlphaFoldDB" id="A0A8C5B9U3"/>
<evidence type="ECO:0000256" key="20">
    <source>
        <dbReference type="ARBA" id="ARBA00023306"/>
    </source>
</evidence>